<comment type="caution">
    <text evidence="1">The sequence shown here is derived from an EMBL/GenBank/DDBJ whole genome shotgun (WGS) entry which is preliminary data.</text>
</comment>
<organism evidence="1 2">
    <name type="scientific">Paenibacillus alvei</name>
    <name type="common">Bacillus alvei</name>
    <dbReference type="NCBI Taxonomy" id="44250"/>
    <lineage>
        <taxon>Bacteria</taxon>
        <taxon>Bacillati</taxon>
        <taxon>Bacillota</taxon>
        <taxon>Bacilli</taxon>
        <taxon>Bacillales</taxon>
        <taxon>Paenibacillaceae</taxon>
        <taxon>Paenibacillus</taxon>
    </lineage>
</organism>
<gene>
    <name evidence="1" type="ORF">M5X12_31055</name>
</gene>
<evidence type="ECO:0000313" key="1">
    <source>
        <dbReference type="EMBL" id="MCY9764938.1"/>
    </source>
</evidence>
<dbReference type="GeneID" id="94493227"/>
<dbReference type="Proteomes" id="UP001527181">
    <property type="component" value="Unassembled WGS sequence"/>
</dbReference>
<sequence>MERKREDLIGQTGSITRRIEIVDAKESEHGVSIRISDSMGNVYWTDLDEEISLD</sequence>
<proteinExistence type="predicted"/>
<dbReference type="EMBL" id="JAMDNP010000138">
    <property type="protein sequence ID" value="MCY9764938.1"/>
    <property type="molecule type" value="Genomic_DNA"/>
</dbReference>
<name>A0ABT4H861_PAEAL</name>
<keyword evidence="2" id="KW-1185">Reference proteome</keyword>
<accession>A0ABT4H861</accession>
<reference evidence="1 2" key="1">
    <citation type="submission" date="2022-05" db="EMBL/GenBank/DDBJ databases">
        <title>Genome Sequencing of Bee-Associated Microbes.</title>
        <authorList>
            <person name="Dunlap C."/>
        </authorList>
    </citation>
    <scope>NUCLEOTIDE SEQUENCE [LARGE SCALE GENOMIC DNA]</scope>
    <source>
        <strain evidence="1 2">NRRL B-04010</strain>
    </source>
</reference>
<evidence type="ECO:0000313" key="2">
    <source>
        <dbReference type="Proteomes" id="UP001527181"/>
    </source>
</evidence>
<protein>
    <submittedName>
        <fullName evidence="1">Uncharacterized protein</fullName>
    </submittedName>
</protein>
<dbReference type="RefSeq" id="WP_262867028.1">
    <property type="nucleotide sequence ID" value="NZ_JAMDLX010000005.1"/>
</dbReference>